<dbReference type="SUPFAM" id="SSF50494">
    <property type="entry name" value="Trypsin-like serine proteases"/>
    <property type="match status" value="1"/>
</dbReference>
<dbReference type="InterPro" id="IPR001254">
    <property type="entry name" value="Trypsin_dom"/>
</dbReference>
<keyword evidence="9" id="KW-1185">Reference proteome</keyword>
<protein>
    <submittedName>
        <fullName evidence="8">Serine protease 56</fullName>
    </submittedName>
</protein>
<dbReference type="AlphaFoldDB" id="A0A2R5G9X6"/>
<dbReference type="PRINTS" id="PR00722">
    <property type="entry name" value="CHYMOTRYPSIN"/>
</dbReference>
<dbReference type="PANTHER" id="PTHR24252:SF7">
    <property type="entry name" value="HYALIN"/>
    <property type="match status" value="1"/>
</dbReference>
<dbReference type="Pfam" id="PF00089">
    <property type="entry name" value="Trypsin"/>
    <property type="match status" value="1"/>
</dbReference>
<evidence type="ECO:0000313" key="8">
    <source>
        <dbReference type="EMBL" id="GBG27375.1"/>
    </source>
</evidence>
<dbReference type="InterPro" id="IPR009003">
    <property type="entry name" value="Peptidase_S1_PA"/>
</dbReference>
<dbReference type="CDD" id="cd00190">
    <property type="entry name" value="Tryp_SPc"/>
    <property type="match status" value="1"/>
</dbReference>
<evidence type="ECO:0000313" key="9">
    <source>
        <dbReference type="Proteomes" id="UP000241890"/>
    </source>
</evidence>
<dbReference type="SMART" id="SM00020">
    <property type="entry name" value="Tryp_SPc"/>
    <property type="match status" value="1"/>
</dbReference>
<evidence type="ECO:0000256" key="6">
    <source>
        <dbReference type="ARBA" id="ARBA00023157"/>
    </source>
</evidence>
<feature type="domain" description="Peptidase S1" evidence="7">
    <location>
        <begin position="144"/>
        <end position="381"/>
    </location>
</feature>
<dbReference type="InterPro" id="IPR001314">
    <property type="entry name" value="Peptidase_S1A"/>
</dbReference>
<keyword evidence="4" id="KW-0720">Serine protease</keyword>
<evidence type="ECO:0000256" key="4">
    <source>
        <dbReference type="ARBA" id="ARBA00022825"/>
    </source>
</evidence>
<dbReference type="InterPro" id="IPR043504">
    <property type="entry name" value="Peptidase_S1_PA_chymotrypsin"/>
</dbReference>
<evidence type="ECO:0000256" key="1">
    <source>
        <dbReference type="ARBA" id="ARBA00022670"/>
    </source>
</evidence>
<dbReference type="GO" id="GO:0006508">
    <property type="term" value="P:proteolysis"/>
    <property type="evidence" value="ECO:0007669"/>
    <property type="project" value="UniProtKB-KW"/>
</dbReference>
<comment type="caution">
    <text evidence="8">The sequence shown here is derived from an EMBL/GenBank/DDBJ whole genome shotgun (WGS) entry which is preliminary data.</text>
</comment>
<evidence type="ECO:0000256" key="3">
    <source>
        <dbReference type="ARBA" id="ARBA00022801"/>
    </source>
</evidence>
<evidence type="ECO:0000256" key="5">
    <source>
        <dbReference type="ARBA" id="ARBA00023026"/>
    </source>
</evidence>
<gene>
    <name evidence="8" type="ORF">FCC1311_035972</name>
</gene>
<dbReference type="Gene3D" id="2.40.10.10">
    <property type="entry name" value="Trypsin-like serine proteases"/>
    <property type="match status" value="1"/>
</dbReference>
<accession>A0A2R5G9X6</accession>
<dbReference type="EMBL" id="BEYU01000030">
    <property type="protein sequence ID" value="GBG27375.1"/>
    <property type="molecule type" value="Genomic_DNA"/>
</dbReference>
<keyword evidence="6" id="KW-1015">Disulfide bond</keyword>
<dbReference type="InParanoid" id="A0A2R5G9X6"/>
<evidence type="ECO:0000256" key="2">
    <source>
        <dbReference type="ARBA" id="ARBA00022729"/>
    </source>
</evidence>
<dbReference type="GO" id="GO:0004252">
    <property type="term" value="F:serine-type endopeptidase activity"/>
    <property type="evidence" value="ECO:0007669"/>
    <property type="project" value="InterPro"/>
</dbReference>
<keyword evidence="1 8" id="KW-0645">Protease</keyword>
<evidence type="ECO:0000259" key="7">
    <source>
        <dbReference type="PROSITE" id="PS50240"/>
    </source>
</evidence>
<dbReference type="Proteomes" id="UP000241890">
    <property type="component" value="Unassembled WGS sequence"/>
</dbReference>
<dbReference type="PANTHER" id="PTHR24252">
    <property type="entry name" value="ACROSIN-RELATED"/>
    <property type="match status" value="1"/>
</dbReference>
<sequence>MQVQPQQWQWQWAVAGATQSRGNDSRGWLSSNSFASAAGNRVALRCAGLHCAALHCAARPREPRSSARASIKDGEGNSTRGSGHGFARVLLAAFVVAAAALLTHAEADAARYLDDGDNVITAKSDAQLVSVGNVTGGSFPTASIVGGSSVTGTPYPWVVSLQVKVGKYYEHACAGFLIHKKWLLTSAHCIEDNEIKRVILGVSSLALSKGRIKRKVKKEIMHADFARNPVENDIALIKLNKAVHKKKVKPVQLCTEDMASTLEVSGELATIAGWGATFENGWTKDVLRTAEVPLVNRSTCTAKGAMSAKAIFETSICAGYEDGGVDTCVGDSGGPLFVQDDEDTNVVVGITSWGVGCARPGKYGVYTRVSSYISWIEEQARISISSS</sequence>
<keyword evidence="3" id="KW-0378">Hydrolase</keyword>
<dbReference type="OrthoDB" id="10051896at2759"/>
<dbReference type="PROSITE" id="PS00135">
    <property type="entry name" value="TRYPSIN_SER"/>
    <property type="match status" value="1"/>
</dbReference>
<keyword evidence="2" id="KW-0732">Signal</keyword>
<dbReference type="FunFam" id="2.40.10.10:FF:000120">
    <property type="entry name" value="Putative serine protease"/>
    <property type="match status" value="1"/>
</dbReference>
<reference evidence="8 9" key="1">
    <citation type="submission" date="2017-12" db="EMBL/GenBank/DDBJ databases">
        <title>Sequencing, de novo assembly and annotation of complete genome of a new Thraustochytrid species, strain FCC1311.</title>
        <authorList>
            <person name="Sedici K."/>
            <person name="Godart F."/>
            <person name="Aiese Cigliano R."/>
            <person name="Sanseverino W."/>
            <person name="Barakat M."/>
            <person name="Ortet P."/>
            <person name="Marechal E."/>
            <person name="Cagnac O."/>
            <person name="Amato A."/>
        </authorList>
    </citation>
    <scope>NUCLEOTIDE SEQUENCE [LARGE SCALE GENOMIC DNA]</scope>
</reference>
<dbReference type="PROSITE" id="PS50240">
    <property type="entry name" value="TRYPSIN_DOM"/>
    <property type="match status" value="1"/>
</dbReference>
<organism evidence="8 9">
    <name type="scientific">Hondaea fermentalgiana</name>
    <dbReference type="NCBI Taxonomy" id="2315210"/>
    <lineage>
        <taxon>Eukaryota</taxon>
        <taxon>Sar</taxon>
        <taxon>Stramenopiles</taxon>
        <taxon>Bigyra</taxon>
        <taxon>Labyrinthulomycetes</taxon>
        <taxon>Thraustochytrida</taxon>
        <taxon>Thraustochytriidae</taxon>
        <taxon>Hondaea</taxon>
    </lineage>
</organism>
<proteinExistence type="predicted"/>
<keyword evidence="5" id="KW-0843">Virulence</keyword>
<dbReference type="InterPro" id="IPR033116">
    <property type="entry name" value="TRYPSIN_SER"/>
</dbReference>
<name>A0A2R5G9X6_9STRA</name>